<keyword evidence="6" id="KW-0687">Ribonucleoprotein</keyword>
<evidence type="ECO:0000256" key="5">
    <source>
        <dbReference type="ARBA" id="ARBA00023242"/>
    </source>
</evidence>
<dbReference type="CTD" id="88745"/>
<reference evidence="8" key="2">
    <citation type="submission" date="2025-09" db="UniProtKB">
        <authorList>
            <consortium name="Ensembl"/>
        </authorList>
    </citation>
    <scope>IDENTIFICATION</scope>
    <source>
        <strain evidence="8">Glennie</strain>
    </source>
</reference>
<evidence type="ECO:0000256" key="3">
    <source>
        <dbReference type="ARBA" id="ARBA00022517"/>
    </source>
</evidence>
<evidence type="ECO:0000313" key="8">
    <source>
        <dbReference type="Ensembl" id="ENSOANP00000042743.1"/>
    </source>
</evidence>
<keyword evidence="5 6" id="KW-0539">Nucleus</keyword>
<dbReference type="InParanoid" id="A0A6I8NQ69"/>
<comment type="similarity">
    <text evidence="2 6">Belongs to the RRP36 family.</text>
</comment>
<keyword evidence="3 6" id="KW-0690">Ribosome biogenesis</keyword>
<protein>
    <recommendedName>
        <fullName evidence="6">rRNA biogenesis protein RRP36</fullName>
    </recommendedName>
</protein>
<dbReference type="GO" id="GO:0030686">
    <property type="term" value="C:90S preribosome"/>
    <property type="evidence" value="ECO:0000318"/>
    <property type="project" value="GO_Central"/>
</dbReference>
<evidence type="ECO:0000256" key="4">
    <source>
        <dbReference type="ARBA" id="ARBA00022552"/>
    </source>
</evidence>
<feature type="compositionally biased region" description="Basic residues" evidence="7">
    <location>
        <begin position="144"/>
        <end position="164"/>
    </location>
</feature>
<accession>A0A6I8NQ69</accession>
<dbReference type="KEGG" id="oaa:100681490"/>
<dbReference type="OMA" id="RFDEKCG"/>
<comment type="subunit">
    <text evidence="6">Associates with 90S and pre-40S pre-ribosomal particles.</text>
</comment>
<feature type="region of interest" description="Disordered" evidence="7">
    <location>
        <begin position="77"/>
        <end position="114"/>
    </location>
</feature>
<dbReference type="GeneTree" id="ENSGT00530000064271"/>
<dbReference type="FunCoup" id="A0A6I8NQ69">
    <property type="interactions" value="2038"/>
</dbReference>
<sequence>MSSKSPVPFLRRVVPGSKKVRRDPRFDDLSGTYRPEVFDKTYAFLNDIRTKEKKLVEKQLKRCRQAEEKERLQKLLNHMTQQEEAQQERQRQHEQHLALKREQRAQAQRGCKPFFLKKSERRQLELADKYQELKRSQKLESFLSRKRRRNAGKDRRRLPPGKAR</sequence>
<dbReference type="Ensembl" id="ENSOANT00000058361.1">
    <property type="protein sequence ID" value="ENSOANP00000042743.1"/>
    <property type="gene ID" value="ENSOANG00000050999.1"/>
</dbReference>
<dbReference type="GeneID" id="100681490"/>
<dbReference type="GO" id="GO:0000462">
    <property type="term" value="P:maturation of SSU-rRNA from tricistronic rRNA transcript (SSU-rRNA, 5.8S rRNA, LSU-rRNA)"/>
    <property type="evidence" value="ECO:0000318"/>
    <property type="project" value="GO_Central"/>
</dbReference>
<feature type="compositionally biased region" description="Basic and acidic residues" evidence="7">
    <location>
        <begin position="86"/>
        <end position="104"/>
    </location>
</feature>
<evidence type="ECO:0000256" key="6">
    <source>
        <dbReference type="RuleBase" id="RU368027"/>
    </source>
</evidence>
<dbReference type="Proteomes" id="UP000002279">
    <property type="component" value="Unplaced"/>
</dbReference>
<evidence type="ECO:0000256" key="1">
    <source>
        <dbReference type="ARBA" id="ARBA00004604"/>
    </source>
</evidence>
<dbReference type="OrthoDB" id="448446at2759"/>
<comment type="subcellular location">
    <subcellularLocation>
        <location evidence="1 6">Nucleus</location>
        <location evidence="1 6">Nucleolus</location>
    </subcellularLocation>
</comment>
<dbReference type="PANTHER" id="PTHR21738:SF0">
    <property type="entry name" value="RIBOSOMAL RNA PROCESSING PROTEIN 36 HOMOLOG"/>
    <property type="match status" value="1"/>
</dbReference>
<dbReference type="AlphaFoldDB" id="A0A6I8NQ69"/>
<feature type="region of interest" description="Disordered" evidence="7">
    <location>
        <begin position="137"/>
        <end position="164"/>
    </location>
</feature>
<evidence type="ECO:0000256" key="2">
    <source>
        <dbReference type="ARBA" id="ARBA00009418"/>
    </source>
</evidence>
<evidence type="ECO:0000256" key="7">
    <source>
        <dbReference type="SAM" id="MobiDB-lite"/>
    </source>
</evidence>
<dbReference type="InterPro" id="IPR009292">
    <property type="entry name" value="RRP36"/>
</dbReference>
<gene>
    <name evidence="8" type="primary">RRP36</name>
</gene>
<dbReference type="Pfam" id="PF06102">
    <property type="entry name" value="RRP36"/>
    <property type="match status" value="1"/>
</dbReference>
<comment type="function">
    <text evidence="6">Component of the 90S pre-ribosome involved in the maturation of rRNAs. Required for early cleavages of the pre-RNAs in the 40S ribosomal subunit maturation pathway.</text>
</comment>
<dbReference type="PANTHER" id="PTHR21738">
    <property type="entry name" value="RIBOSOMAL RNA PROCESSING PROTEIN 36 HOMOLOG"/>
    <property type="match status" value="1"/>
</dbReference>
<dbReference type="Bgee" id="ENSOANG00000050999">
    <property type="expression patterns" value="Expressed in fibroblast and 7 other cell types or tissues"/>
</dbReference>
<reference evidence="8" key="1">
    <citation type="submission" date="2025-08" db="UniProtKB">
        <authorList>
            <consortium name="Ensembl"/>
        </authorList>
    </citation>
    <scope>IDENTIFICATION</scope>
    <source>
        <strain evidence="8">Glennie</strain>
    </source>
</reference>
<organism evidence="8 9">
    <name type="scientific">Ornithorhynchus anatinus</name>
    <name type="common">Duckbill platypus</name>
    <dbReference type="NCBI Taxonomy" id="9258"/>
    <lineage>
        <taxon>Eukaryota</taxon>
        <taxon>Metazoa</taxon>
        <taxon>Chordata</taxon>
        <taxon>Craniata</taxon>
        <taxon>Vertebrata</taxon>
        <taxon>Euteleostomi</taxon>
        <taxon>Mammalia</taxon>
        <taxon>Monotremata</taxon>
        <taxon>Ornithorhynchidae</taxon>
        <taxon>Ornithorhynchus</taxon>
    </lineage>
</organism>
<proteinExistence type="inferred from homology"/>
<keyword evidence="9" id="KW-1185">Reference proteome</keyword>
<evidence type="ECO:0000313" key="9">
    <source>
        <dbReference type="Proteomes" id="UP000002279"/>
    </source>
</evidence>
<dbReference type="GO" id="GO:0005730">
    <property type="term" value="C:nucleolus"/>
    <property type="evidence" value="ECO:0000318"/>
    <property type="project" value="GO_Central"/>
</dbReference>
<dbReference type="RefSeq" id="XP_028903332.1">
    <property type="nucleotide sequence ID" value="XM_029047499.1"/>
</dbReference>
<keyword evidence="4 6" id="KW-0698">rRNA processing</keyword>
<name>A0A6I8NQ69_ORNAN</name>